<evidence type="ECO:0000313" key="4">
    <source>
        <dbReference type="Proteomes" id="UP001159364"/>
    </source>
</evidence>
<dbReference type="PANTHER" id="PTHR35830">
    <property type="entry name" value="OS05G0299200 PROTEIN"/>
    <property type="match status" value="1"/>
</dbReference>
<keyword evidence="2" id="KW-1133">Transmembrane helix</keyword>
<proteinExistence type="predicted"/>
<gene>
    <name evidence="3" type="ORF">K2173_019025</name>
</gene>
<dbReference type="PANTHER" id="PTHR35830:SF1">
    <property type="entry name" value="OS05G0299200 PROTEIN"/>
    <property type="match status" value="1"/>
</dbReference>
<sequence length="464" mass="52536">MNSLLPYFASSPQLFTIYKCPQSSFSVRRRRSSRHRHDFPKRRKLSYSPGKPSPDSDAAATSSQNLQLVLDVDQISSLASSKFHHLRSSAFDAYHDLTTLISFDENRRIVFSCRKSTIQFTGFVLLSGFVLVSAVRFMVFLGAGFRRRLGFGKGNGGVVVRRDRSLGGREVVVARRESDGEDVMMMNKKKKKKISKENGYFPIWDNPLWSPGLLGSGLRNDDWRRYHSRNETKLPKWWPVSVGNEPDLIVDQQEYQREVNTLVRQIMDNRTSGKDVMEEDIIQLRRICRTSGVQATFDTTNTRDCFYRASIDFVLSVCSRAPSYSTHVKIDNEDAQQFIAGLARNIGLDNARAARMVLAAVAARTRSCFLQAWALEVQGKHSEAVFELSKICPVLQTFPPEDSSPEMEMVARGLGKHLKVEQREILMNMFTAVCNEESHRSAAEALGLMFSPKSVGDQQETEHT</sequence>
<keyword evidence="4" id="KW-1185">Reference proteome</keyword>
<dbReference type="EMBL" id="JAIWQS010000009">
    <property type="protein sequence ID" value="KAJ8755227.1"/>
    <property type="molecule type" value="Genomic_DNA"/>
</dbReference>
<name>A0AAV8SSE8_9ROSI</name>
<accession>A0AAV8SSE8</accession>
<feature type="compositionally biased region" description="Basic residues" evidence="1">
    <location>
        <begin position="28"/>
        <end position="45"/>
    </location>
</feature>
<keyword evidence="2" id="KW-0472">Membrane</keyword>
<evidence type="ECO:0000256" key="1">
    <source>
        <dbReference type="SAM" id="MobiDB-lite"/>
    </source>
</evidence>
<comment type="caution">
    <text evidence="3">The sequence shown here is derived from an EMBL/GenBank/DDBJ whole genome shotgun (WGS) entry which is preliminary data.</text>
</comment>
<evidence type="ECO:0000256" key="2">
    <source>
        <dbReference type="SAM" id="Phobius"/>
    </source>
</evidence>
<dbReference type="Proteomes" id="UP001159364">
    <property type="component" value="Linkage Group LG09"/>
</dbReference>
<organism evidence="3 4">
    <name type="scientific">Erythroxylum novogranatense</name>
    <dbReference type="NCBI Taxonomy" id="1862640"/>
    <lineage>
        <taxon>Eukaryota</taxon>
        <taxon>Viridiplantae</taxon>
        <taxon>Streptophyta</taxon>
        <taxon>Embryophyta</taxon>
        <taxon>Tracheophyta</taxon>
        <taxon>Spermatophyta</taxon>
        <taxon>Magnoliopsida</taxon>
        <taxon>eudicotyledons</taxon>
        <taxon>Gunneridae</taxon>
        <taxon>Pentapetalae</taxon>
        <taxon>rosids</taxon>
        <taxon>fabids</taxon>
        <taxon>Malpighiales</taxon>
        <taxon>Erythroxylaceae</taxon>
        <taxon>Erythroxylum</taxon>
    </lineage>
</organism>
<evidence type="ECO:0000313" key="3">
    <source>
        <dbReference type="EMBL" id="KAJ8755227.1"/>
    </source>
</evidence>
<protein>
    <submittedName>
        <fullName evidence="3">Uncharacterized protein</fullName>
    </submittedName>
</protein>
<keyword evidence="2" id="KW-0812">Transmembrane</keyword>
<feature type="transmembrane region" description="Helical" evidence="2">
    <location>
        <begin position="120"/>
        <end position="143"/>
    </location>
</feature>
<reference evidence="3 4" key="1">
    <citation type="submission" date="2021-09" db="EMBL/GenBank/DDBJ databases">
        <title>Genomic insights and catalytic innovation underlie evolution of tropane alkaloids biosynthesis.</title>
        <authorList>
            <person name="Wang Y.-J."/>
            <person name="Tian T."/>
            <person name="Huang J.-P."/>
            <person name="Huang S.-X."/>
        </authorList>
    </citation>
    <scope>NUCLEOTIDE SEQUENCE [LARGE SCALE GENOMIC DNA]</scope>
    <source>
        <strain evidence="3">KIB-2018</strain>
        <tissue evidence="3">Leaf</tissue>
    </source>
</reference>
<dbReference type="AlphaFoldDB" id="A0AAV8SSE8"/>
<feature type="region of interest" description="Disordered" evidence="1">
    <location>
        <begin position="28"/>
        <end position="59"/>
    </location>
</feature>